<dbReference type="Proteomes" id="UP000799441">
    <property type="component" value="Unassembled WGS sequence"/>
</dbReference>
<dbReference type="AlphaFoldDB" id="A0A9P4ULU3"/>
<accession>A0A9P4ULU3</accession>
<dbReference type="SUPFAM" id="SSF56059">
    <property type="entry name" value="Glutathione synthetase ATP-binding domain-like"/>
    <property type="match status" value="1"/>
</dbReference>
<evidence type="ECO:0000313" key="2">
    <source>
        <dbReference type="Proteomes" id="UP000799441"/>
    </source>
</evidence>
<evidence type="ECO:0000313" key="1">
    <source>
        <dbReference type="EMBL" id="KAF2720507.1"/>
    </source>
</evidence>
<reference evidence="1" key="1">
    <citation type="journal article" date="2020" name="Stud. Mycol.">
        <title>101 Dothideomycetes genomes: a test case for predicting lifestyles and emergence of pathogens.</title>
        <authorList>
            <person name="Haridas S."/>
            <person name="Albert R."/>
            <person name="Binder M."/>
            <person name="Bloem J."/>
            <person name="Labutti K."/>
            <person name="Salamov A."/>
            <person name="Andreopoulos B."/>
            <person name="Baker S."/>
            <person name="Barry K."/>
            <person name="Bills G."/>
            <person name="Bluhm B."/>
            <person name="Cannon C."/>
            <person name="Castanera R."/>
            <person name="Culley D."/>
            <person name="Daum C."/>
            <person name="Ezra D."/>
            <person name="Gonzalez J."/>
            <person name="Henrissat B."/>
            <person name="Kuo A."/>
            <person name="Liang C."/>
            <person name="Lipzen A."/>
            <person name="Lutzoni F."/>
            <person name="Magnuson J."/>
            <person name="Mondo S."/>
            <person name="Nolan M."/>
            <person name="Ohm R."/>
            <person name="Pangilinan J."/>
            <person name="Park H.-J."/>
            <person name="Ramirez L."/>
            <person name="Alfaro M."/>
            <person name="Sun H."/>
            <person name="Tritt A."/>
            <person name="Yoshinaga Y."/>
            <person name="Zwiers L.-H."/>
            <person name="Turgeon B."/>
            <person name="Goodwin S."/>
            <person name="Spatafora J."/>
            <person name="Crous P."/>
            <person name="Grigoriev I."/>
        </authorList>
    </citation>
    <scope>NUCLEOTIDE SEQUENCE</scope>
    <source>
        <strain evidence="1">CBS 116435</strain>
    </source>
</reference>
<keyword evidence="2" id="KW-1185">Reference proteome</keyword>
<protein>
    <submittedName>
        <fullName evidence="1">Uncharacterized protein</fullName>
    </submittedName>
</protein>
<sequence>MAYECCTNRCITTPFLESGLRQYCVINSRDKLDLVLDLILSILLSAVRNPGLRGSGEGIFVSNNPAQLRDAIANALASSKRGLKVLMESYIEKLELNADTTVSESDILYTSFMDNFPKLGD</sequence>
<dbReference type="EMBL" id="MU003799">
    <property type="protein sequence ID" value="KAF2720507.1"/>
    <property type="molecule type" value="Genomic_DNA"/>
</dbReference>
<proteinExistence type="predicted"/>
<organism evidence="1 2">
    <name type="scientific">Polychaeton citri CBS 116435</name>
    <dbReference type="NCBI Taxonomy" id="1314669"/>
    <lineage>
        <taxon>Eukaryota</taxon>
        <taxon>Fungi</taxon>
        <taxon>Dikarya</taxon>
        <taxon>Ascomycota</taxon>
        <taxon>Pezizomycotina</taxon>
        <taxon>Dothideomycetes</taxon>
        <taxon>Dothideomycetidae</taxon>
        <taxon>Capnodiales</taxon>
        <taxon>Capnodiaceae</taxon>
        <taxon>Polychaeton</taxon>
    </lineage>
</organism>
<comment type="caution">
    <text evidence="1">The sequence shown here is derived from an EMBL/GenBank/DDBJ whole genome shotgun (WGS) entry which is preliminary data.</text>
</comment>
<gene>
    <name evidence="1" type="ORF">K431DRAFT_295184</name>
</gene>
<name>A0A9P4ULU3_9PEZI</name>